<dbReference type="OrthoDB" id="5288860at2"/>
<dbReference type="GO" id="GO:0030170">
    <property type="term" value="F:pyridoxal phosphate binding"/>
    <property type="evidence" value="ECO:0007669"/>
    <property type="project" value="InterPro"/>
</dbReference>
<comment type="similarity">
    <text evidence="4">Belongs to the trans-sulfuration enzymes family.</text>
</comment>
<evidence type="ECO:0000313" key="5">
    <source>
        <dbReference type="EMBL" id="SMF76375.1"/>
    </source>
</evidence>
<dbReference type="RefSeq" id="WP_132324997.1">
    <property type="nucleotide sequence ID" value="NZ_FWZT01000030.1"/>
</dbReference>
<dbReference type="PIRSF" id="PIRSF001434">
    <property type="entry name" value="CGS"/>
    <property type="match status" value="1"/>
</dbReference>
<dbReference type="Proteomes" id="UP000192907">
    <property type="component" value="Unassembled WGS sequence"/>
</dbReference>
<evidence type="ECO:0000313" key="6">
    <source>
        <dbReference type="Proteomes" id="UP000192907"/>
    </source>
</evidence>
<protein>
    <submittedName>
        <fullName evidence="5">O-acetylhomoserine sulfhydrylase</fullName>
    </submittedName>
</protein>
<dbReference type="Pfam" id="PF01053">
    <property type="entry name" value="Cys_Met_Meta_PP"/>
    <property type="match status" value="1"/>
</dbReference>
<reference evidence="6" key="1">
    <citation type="submission" date="2017-04" db="EMBL/GenBank/DDBJ databases">
        <authorList>
            <person name="Varghese N."/>
            <person name="Submissions S."/>
        </authorList>
    </citation>
    <scope>NUCLEOTIDE SEQUENCE [LARGE SCALE GENOMIC DNA]</scope>
    <source>
        <strain evidence="6">RKEM611</strain>
    </source>
</reference>
<feature type="modified residue" description="N6-(pyridoxal phosphate)lysine" evidence="3">
    <location>
        <position position="204"/>
    </location>
</feature>
<dbReference type="GO" id="GO:0019346">
    <property type="term" value="P:transsulfuration"/>
    <property type="evidence" value="ECO:0007669"/>
    <property type="project" value="InterPro"/>
</dbReference>
<dbReference type="GO" id="GO:0005737">
    <property type="term" value="C:cytoplasm"/>
    <property type="evidence" value="ECO:0007669"/>
    <property type="project" value="TreeGrafter"/>
</dbReference>
<name>A0A1Y6CM99_9BACT</name>
<dbReference type="GO" id="GO:0016846">
    <property type="term" value="F:carbon-sulfur lyase activity"/>
    <property type="evidence" value="ECO:0007669"/>
    <property type="project" value="TreeGrafter"/>
</dbReference>
<sequence length="383" mass="42778">MNLETLTNHFQLDPIPHDNRPLVSPIYQSVKFTFPKLADVKGLFEGQRPGYFYSRYRNPTVFELEQLLAKAQGTEAGLATSSGVGAISTALFSLLRQGDKIIYFIESYRPTRILIEKTLKKFGVEGIKLSLDDLDQINEAAALPETRFMIWESPTNPQLKVPNNKELVAIAQRHQLTTILDNTFAGFHKNQDLDVDLYIHSLTKYAGGHSDVMGGALLGREPVIREIFEHAVEIGSVLDPHAAFLILRGMKTYRLRYERQAQNALALAVWLQEQAQVGDVFYPGLDYLKDQLPTDGGTVVMFNFKNKSSSLEAFIDGLKLFTLSASLGSTESLVAPALYFYGMDLSEDQRQRARLDQTSVRLSLGIESIEDLKSDIAQSLAAL</sequence>
<dbReference type="Gene3D" id="3.40.640.10">
    <property type="entry name" value="Type I PLP-dependent aspartate aminotransferase-like (Major domain)"/>
    <property type="match status" value="1"/>
</dbReference>
<dbReference type="InterPro" id="IPR015422">
    <property type="entry name" value="PyrdxlP-dep_Trfase_small"/>
</dbReference>
<dbReference type="InterPro" id="IPR015421">
    <property type="entry name" value="PyrdxlP-dep_Trfase_major"/>
</dbReference>
<gene>
    <name evidence="5" type="ORF">SAMN06296036_13024</name>
</gene>
<accession>A0A1Y6CM99</accession>
<evidence type="ECO:0000256" key="4">
    <source>
        <dbReference type="RuleBase" id="RU362118"/>
    </source>
</evidence>
<dbReference type="SUPFAM" id="SSF53383">
    <property type="entry name" value="PLP-dependent transferases"/>
    <property type="match status" value="1"/>
</dbReference>
<dbReference type="InterPro" id="IPR015424">
    <property type="entry name" value="PyrdxlP-dep_Trfase"/>
</dbReference>
<proteinExistence type="inferred from homology"/>
<organism evidence="5 6">
    <name type="scientific">Pseudobacteriovorax antillogorgiicola</name>
    <dbReference type="NCBI Taxonomy" id="1513793"/>
    <lineage>
        <taxon>Bacteria</taxon>
        <taxon>Pseudomonadati</taxon>
        <taxon>Bdellovibrionota</taxon>
        <taxon>Oligoflexia</taxon>
        <taxon>Oligoflexales</taxon>
        <taxon>Pseudobacteriovoracaceae</taxon>
        <taxon>Pseudobacteriovorax</taxon>
    </lineage>
</organism>
<dbReference type="EMBL" id="FWZT01000030">
    <property type="protein sequence ID" value="SMF76375.1"/>
    <property type="molecule type" value="Genomic_DNA"/>
</dbReference>
<evidence type="ECO:0000256" key="2">
    <source>
        <dbReference type="ARBA" id="ARBA00022898"/>
    </source>
</evidence>
<dbReference type="STRING" id="1513793.SAMN06296036_13024"/>
<dbReference type="AlphaFoldDB" id="A0A1Y6CM99"/>
<dbReference type="PANTHER" id="PTHR11808:SF80">
    <property type="entry name" value="CYSTATHIONINE GAMMA-LYASE"/>
    <property type="match status" value="1"/>
</dbReference>
<keyword evidence="6" id="KW-1185">Reference proteome</keyword>
<dbReference type="FunFam" id="3.40.640.10:FF:000046">
    <property type="entry name" value="Cystathionine gamma-lyase"/>
    <property type="match status" value="1"/>
</dbReference>
<evidence type="ECO:0000256" key="3">
    <source>
        <dbReference type="PIRSR" id="PIRSR001434-2"/>
    </source>
</evidence>
<keyword evidence="2 3" id="KW-0663">Pyridoxal phosphate</keyword>
<dbReference type="InterPro" id="IPR000277">
    <property type="entry name" value="Cys/Met-Metab_PyrdxlP-dep_enz"/>
</dbReference>
<evidence type="ECO:0000256" key="1">
    <source>
        <dbReference type="ARBA" id="ARBA00001933"/>
    </source>
</evidence>
<comment type="cofactor">
    <cofactor evidence="1 4">
        <name>pyridoxal 5'-phosphate</name>
        <dbReference type="ChEBI" id="CHEBI:597326"/>
    </cofactor>
</comment>
<dbReference type="PANTHER" id="PTHR11808">
    <property type="entry name" value="TRANS-SULFURATION ENZYME FAMILY MEMBER"/>
    <property type="match status" value="1"/>
</dbReference>
<dbReference type="Gene3D" id="3.90.1150.10">
    <property type="entry name" value="Aspartate Aminotransferase, domain 1"/>
    <property type="match status" value="1"/>
</dbReference>